<gene>
    <name evidence="7" type="ORF">PCANC_17223</name>
</gene>
<feature type="region of interest" description="Disordered" evidence="6">
    <location>
        <begin position="1093"/>
        <end position="1136"/>
    </location>
</feature>
<dbReference type="STRING" id="200324.A0A2N5SG00"/>
<feature type="compositionally biased region" description="Basic residues" evidence="6">
    <location>
        <begin position="307"/>
        <end position="329"/>
    </location>
</feature>
<feature type="compositionally biased region" description="Basic residues" evidence="6">
    <location>
        <begin position="171"/>
        <end position="180"/>
    </location>
</feature>
<feature type="region of interest" description="Disordered" evidence="6">
    <location>
        <begin position="637"/>
        <end position="673"/>
    </location>
</feature>
<feature type="region of interest" description="Disordered" evidence="6">
    <location>
        <begin position="66"/>
        <end position="114"/>
    </location>
</feature>
<evidence type="ECO:0000256" key="2">
    <source>
        <dbReference type="ARBA" id="ARBA00022491"/>
    </source>
</evidence>
<dbReference type="SMART" id="SM01401">
    <property type="entry name" value="Sds3"/>
    <property type="match status" value="1"/>
</dbReference>
<keyword evidence="4" id="KW-0804">Transcription</keyword>
<dbReference type="PANTHER" id="PTHR21964">
    <property type="entry name" value="BREAST CANCER METASTASIS-SUPPRESSOR 1"/>
    <property type="match status" value="1"/>
</dbReference>
<comment type="caution">
    <text evidence="7">The sequence shown here is derived from an EMBL/GenBank/DDBJ whole genome shotgun (WGS) entry which is preliminary data.</text>
</comment>
<sequence>MNFAKIWDFTLPTSVGGFLGPGGWSPGGRCQLAGWTICSIRGPAPLLKQTYWLPVPTADSPVFWPTTPPAENDTHPPTPLASNLAAPFHSPSLSHTTPCKPKRASRPLGSQSNPLLVMTLSDDESDLSETFSSAGSTIPLPSSELGSRAASEDPTSPSGLAHSSKTLPKLDRRRKPRIIKPKNNSSTPSLPTPNPDKDIKPRKQRPLPRPTGPTNGPIASFSSTSTCDRLIKAESLPPPNLENATRRNSLSTNLPHPTSAKSANFEPESHTIPQGELSKASNPSPHPCTSHGHLPLFEQPVLLQGARPRRKPRSMTLKSRKSNKGRKPKGYYSAVKPTSPSLDQDTSNQSTMNHHDSVTPTAANFKDEESSLTEQSSSDEASSTDCPVAHNQTASPSRHLSPSSPDLEQVALPISHPSPDPTRDRRPSPSSNTPKSPQDHPIKAKTTSASDPTASKFTSHQLPERTSYVSHPSKMVPSEPGPACSTSSLSNGLSQLQGPSAISCHTPNANGRNTSEESALTPVPEDVRSGPEQPIQTKSTSFSQNASHLIPAPILNCHHLSTTCASPVGYLHANPPPTSHPPLSISKDAITISNGGLNHKSRPPNIIPPSILQPNLGTSTVVDSTMERDLHSAAFTADRSSASPFPHRNQLQPSALPKDPAEHLTDDGLDGEPIVDDMMEYELDMDDDETTVDVLMERGPEPSETGTSAVDGVPVPDSEDLLEESEAQPALNPQSTQRACYAEFDSPPLPKSRQSPESEQEPPKPRSERPKPAKAFPADVIYEHDDHVRRREDALEAMVKIEIMFAQVRDRLYVERLSDVHRETAAIHHGSHPELNEYYQLLEKKRDARLSLAHKIFNLKEIELNKKREAATTSVWTKWYEAKTELHHSMIIETQKQMKQLEREKYQPDLRYNVEVQLLPRPIIPRHNPSKRSRKRARLEFDESSEEILAIQLHTTIAKRATVNLSPLTAEESWADLSVMKPQPRNAHLDPVNILCAHHGVATYFGETADPAPELSKKVNLVGSDKLDNYSGRDSAILGAEKLIALNPKLMSSSRPYACQVASQSSPSSRFELNKHGRRLNNGLDSLTNIHTSSSRTVRNSNRPMPEPMEPDMMRRMTPGSNGQYYKTDRRPTLDSVMAHNTPERLKGQLKASNGSSDPVAYPLTTACIGSSPSQITHHPHPSNHHHQLQQQQPSNNMQNNSNRSNHPPPLYPSVPISVNYHERVKTQLA</sequence>
<name>A0A2N5SG00_9BASI</name>
<feature type="compositionally biased region" description="Polar residues" evidence="6">
    <location>
        <begin position="153"/>
        <end position="166"/>
    </location>
</feature>
<feature type="compositionally biased region" description="Low complexity" evidence="6">
    <location>
        <begin position="1189"/>
        <end position="1206"/>
    </location>
</feature>
<dbReference type="OrthoDB" id="20886at2759"/>
<organism evidence="7 8">
    <name type="scientific">Puccinia coronata f. sp. avenae</name>
    <dbReference type="NCBI Taxonomy" id="200324"/>
    <lineage>
        <taxon>Eukaryota</taxon>
        <taxon>Fungi</taxon>
        <taxon>Dikarya</taxon>
        <taxon>Basidiomycota</taxon>
        <taxon>Pucciniomycotina</taxon>
        <taxon>Pucciniomycetes</taxon>
        <taxon>Pucciniales</taxon>
        <taxon>Pucciniaceae</taxon>
        <taxon>Puccinia</taxon>
    </lineage>
</organism>
<feature type="compositionally biased region" description="Basic and acidic residues" evidence="6">
    <location>
        <begin position="761"/>
        <end position="771"/>
    </location>
</feature>
<evidence type="ECO:0000313" key="7">
    <source>
        <dbReference type="EMBL" id="PLW12180.1"/>
    </source>
</evidence>
<dbReference type="GO" id="GO:0005654">
    <property type="term" value="C:nucleoplasm"/>
    <property type="evidence" value="ECO:0007669"/>
    <property type="project" value="UniProtKB-ARBA"/>
</dbReference>
<feature type="region of interest" description="Disordered" evidence="6">
    <location>
        <begin position="126"/>
        <end position="538"/>
    </location>
</feature>
<keyword evidence="5" id="KW-0539">Nucleus</keyword>
<feature type="compositionally biased region" description="Polar residues" evidence="6">
    <location>
        <begin position="445"/>
        <end position="461"/>
    </location>
</feature>
<keyword evidence="3" id="KW-0805">Transcription regulation</keyword>
<evidence type="ECO:0000256" key="5">
    <source>
        <dbReference type="ARBA" id="ARBA00023242"/>
    </source>
</evidence>
<reference evidence="7 8" key="1">
    <citation type="submission" date="2017-11" db="EMBL/GenBank/DDBJ databases">
        <title>De novo assembly and phasing of dikaryotic genomes from two isolates of Puccinia coronata f. sp. avenae, the causal agent of oat crown rust.</title>
        <authorList>
            <person name="Miller M.E."/>
            <person name="Zhang Y."/>
            <person name="Omidvar V."/>
            <person name="Sperschneider J."/>
            <person name="Schwessinger B."/>
            <person name="Raley C."/>
            <person name="Palmer J.M."/>
            <person name="Garnica D."/>
            <person name="Upadhyaya N."/>
            <person name="Rathjen J."/>
            <person name="Taylor J.M."/>
            <person name="Park R.F."/>
            <person name="Dodds P.N."/>
            <person name="Hirsch C.D."/>
            <person name="Kianian S.F."/>
            <person name="Figueroa M."/>
        </authorList>
    </citation>
    <scope>NUCLEOTIDE SEQUENCE [LARGE SCALE GENOMIC DNA]</scope>
    <source>
        <strain evidence="7">12NC29</strain>
    </source>
</reference>
<dbReference type="Proteomes" id="UP000235388">
    <property type="component" value="Unassembled WGS sequence"/>
</dbReference>
<dbReference type="AlphaFoldDB" id="A0A2N5SG00"/>
<feature type="compositionally biased region" description="Polar residues" evidence="6">
    <location>
        <begin position="242"/>
        <end position="262"/>
    </location>
</feature>
<feature type="compositionally biased region" description="Polar residues" evidence="6">
    <location>
        <begin position="372"/>
        <end position="406"/>
    </location>
</feature>
<evidence type="ECO:0000256" key="3">
    <source>
        <dbReference type="ARBA" id="ARBA00023015"/>
    </source>
</evidence>
<feature type="compositionally biased region" description="Polar residues" evidence="6">
    <location>
        <begin position="336"/>
        <end position="362"/>
    </location>
</feature>
<feature type="compositionally biased region" description="Acidic residues" evidence="6">
    <location>
        <begin position="717"/>
        <end position="726"/>
    </location>
</feature>
<protein>
    <submittedName>
        <fullName evidence="7">Uncharacterized protein</fullName>
    </submittedName>
</protein>
<dbReference type="InterPro" id="IPR013907">
    <property type="entry name" value="Sds3"/>
</dbReference>
<evidence type="ECO:0000313" key="8">
    <source>
        <dbReference type="Proteomes" id="UP000235388"/>
    </source>
</evidence>
<dbReference type="Gene3D" id="1.20.5.1500">
    <property type="match status" value="1"/>
</dbReference>
<feature type="compositionally biased region" description="Polar residues" evidence="6">
    <location>
        <begin position="638"/>
        <end position="653"/>
    </location>
</feature>
<feature type="region of interest" description="Disordered" evidence="6">
    <location>
        <begin position="698"/>
        <end position="777"/>
    </location>
</feature>
<evidence type="ECO:0000256" key="4">
    <source>
        <dbReference type="ARBA" id="ARBA00023163"/>
    </source>
</evidence>
<comment type="subcellular location">
    <subcellularLocation>
        <location evidence="1">Nucleus</location>
    </subcellularLocation>
</comment>
<feature type="region of interest" description="Disordered" evidence="6">
    <location>
        <begin position="1171"/>
        <end position="1219"/>
    </location>
</feature>
<keyword evidence="2" id="KW-0678">Repressor</keyword>
<feature type="compositionally biased region" description="Basic residues" evidence="6">
    <location>
        <begin position="1178"/>
        <end position="1188"/>
    </location>
</feature>
<keyword evidence="8" id="KW-1185">Reference proteome</keyword>
<feature type="compositionally biased region" description="Low complexity" evidence="6">
    <location>
        <begin position="485"/>
        <end position="500"/>
    </location>
</feature>
<dbReference type="Pfam" id="PF08598">
    <property type="entry name" value="Sds3"/>
    <property type="match status" value="1"/>
</dbReference>
<feature type="compositionally biased region" description="Low complexity" evidence="6">
    <location>
        <begin position="1093"/>
        <end position="1104"/>
    </location>
</feature>
<evidence type="ECO:0000256" key="6">
    <source>
        <dbReference type="SAM" id="MobiDB-lite"/>
    </source>
</evidence>
<evidence type="ECO:0000256" key="1">
    <source>
        <dbReference type="ARBA" id="ARBA00004123"/>
    </source>
</evidence>
<accession>A0A2N5SG00</accession>
<feature type="compositionally biased region" description="Polar residues" evidence="6">
    <location>
        <begin position="503"/>
        <end position="518"/>
    </location>
</feature>
<proteinExistence type="predicted"/>
<dbReference type="EMBL" id="PGCJ01000991">
    <property type="protein sequence ID" value="PLW12180.1"/>
    <property type="molecule type" value="Genomic_DNA"/>
</dbReference>
<dbReference type="GO" id="GO:0010468">
    <property type="term" value="P:regulation of gene expression"/>
    <property type="evidence" value="ECO:0007669"/>
    <property type="project" value="UniProtKB-ARBA"/>
</dbReference>
<feature type="compositionally biased region" description="Polar residues" evidence="6">
    <location>
        <begin position="128"/>
        <end position="140"/>
    </location>
</feature>